<protein>
    <submittedName>
        <fullName evidence="2">Uncharacterized protein</fullName>
    </submittedName>
</protein>
<dbReference type="AlphaFoldDB" id="A0A392W9H9"/>
<feature type="region of interest" description="Disordered" evidence="1">
    <location>
        <begin position="1"/>
        <end position="22"/>
    </location>
</feature>
<dbReference type="Proteomes" id="UP000265520">
    <property type="component" value="Unassembled WGS sequence"/>
</dbReference>
<name>A0A392W9H9_9FABA</name>
<evidence type="ECO:0000256" key="1">
    <source>
        <dbReference type="SAM" id="MobiDB-lite"/>
    </source>
</evidence>
<evidence type="ECO:0000313" key="2">
    <source>
        <dbReference type="EMBL" id="MCI97047.1"/>
    </source>
</evidence>
<sequence>METDSEFEPDDEQDALDIVPPS</sequence>
<feature type="compositionally biased region" description="Acidic residues" evidence="1">
    <location>
        <begin position="1"/>
        <end position="15"/>
    </location>
</feature>
<reference evidence="2 3" key="1">
    <citation type="journal article" date="2018" name="Front. Plant Sci.">
        <title>Red Clover (Trifolium pratense) and Zigzag Clover (T. medium) - A Picture of Genomic Similarities and Differences.</title>
        <authorList>
            <person name="Dluhosova J."/>
            <person name="Istvanek J."/>
            <person name="Nedelnik J."/>
            <person name="Repkova J."/>
        </authorList>
    </citation>
    <scope>NUCLEOTIDE SEQUENCE [LARGE SCALE GENOMIC DNA]</scope>
    <source>
        <strain evidence="3">cv. 10/8</strain>
        <tissue evidence="2">Leaf</tissue>
    </source>
</reference>
<proteinExistence type="predicted"/>
<evidence type="ECO:0000313" key="3">
    <source>
        <dbReference type="Proteomes" id="UP000265520"/>
    </source>
</evidence>
<accession>A0A392W9H9</accession>
<keyword evidence="3" id="KW-1185">Reference proteome</keyword>
<feature type="non-terminal residue" evidence="2">
    <location>
        <position position="22"/>
    </location>
</feature>
<comment type="caution">
    <text evidence="2">The sequence shown here is derived from an EMBL/GenBank/DDBJ whole genome shotgun (WGS) entry which is preliminary data.</text>
</comment>
<dbReference type="EMBL" id="LXQA011431253">
    <property type="protein sequence ID" value="MCI97047.1"/>
    <property type="molecule type" value="Genomic_DNA"/>
</dbReference>
<organism evidence="2 3">
    <name type="scientific">Trifolium medium</name>
    <dbReference type="NCBI Taxonomy" id="97028"/>
    <lineage>
        <taxon>Eukaryota</taxon>
        <taxon>Viridiplantae</taxon>
        <taxon>Streptophyta</taxon>
        <taxon>Embryophyta</taxon>
        <taxon>Tracheophyta</taxon>
        <taxon>Spermatophyta</taxon>
        <taxon>Magnoliopsida</taxon>
        <taxon>eudicotyledons</taxon>
        <taxon>Gunneridae</taxon>
        <taxon>Pentapetalae</taxon>
        <taxon>rosids</taxon>
        <taxon>fabids</taxon>
        <taxon>Fabales</taxon>
        <taxon>Fabaceae</taxon>
        <taxon>Papilionoideae</taxon>
        <taxon>50 kb inversion clade</taxon>
        <taxon>NPAAA clade</taxon>
        <taxon>Hologalegina</taxon>
        <taxon>IRL clade</taxon>
        <taxon>Trifolieae</taxon>
        <taxon>Trifolium</taxon>
    </lineage>
</organism>